<reference evidence="1 2" key="1">
    <citation type="submission" date="2017-07" db="EMBL/GenBank/DDBJ databases">
        <title>Flavobacterium cyanobacteriorum sp. nov., isolated from cyanobacterial aggregates in a eutrophic lake.</title>
        <authorList>
            <person name="Cai H."/>
        </authorList>
    </citation>
    <scope>NUCLEOTIDE SEQUENCE [LARGE SCALE GENOMIC DNA]</scope>
    <source>
        <strain evidence="1 2">TH021</strain>
    </source>
</reference>
<dbReference type="AlphaFoldDB" id="A0A255ZTY7"/>
<accession>A0A255ZTY7</accession>
<dbReference type="Proteomes" id="UP000216605">
    <property type="component" value="Unassembled WGS sequence"/>
</dbReference>
<dbReference type="EMBL" id="NOXV01000156">
    <property type="protein sequence ID" value="OYQ44375.1"/>
    <property type="molecule type" value="Genomic_DNA"/>
</dbReference>
<dbReference type="RefSeq" id="WP_094412279.1">
    <property type="nucleotide sequence ID" value="NZ_NOXV01000156.1"/>
</dbReference>
<evidence type="ECO:0000313" key="1">
    <source>
        <dbReference type="EMBL" id="OYQ44375.1"/>
    </source>
</evidence>
<keyword evidence="2" id="KW-1185">Reference proteome</keyword>
<sequence length="155" mass="17868">MQPLVDNKYLLERFSGKGGWTYARIPEIQAGIAIPFGMVKVSGTIDGYKISAYHLMPMGNGQLFLPVKAAIRKKIKKEEGDYVHVVLYRDDSVFEVPAEIKAFFEEEGVAAAFNNRKKSEQKMCCEWIMSGRREETKRERMIRTVYRLRKGEKLL</sequence>
<protein>
    <recommendedName>
        <fullName evidence="3">DUF1905 domain-containing protein</fullName>
    </recommendedName>
</protein>
<name>A0A255ZTY7_9FLAO</name>
<evidence type="ECO:0000313" key="2">
    <source>
        <dbReference type="Proteomes" id="UP000216605"/>
    </source>
</evidence>
<evidence type="ECO:0008006" key="3">
    <source>
        <dbReference type="Google" id="ProtNLM"/>
    </source>
</evidence>
<gene>
    <name evidence="1" type="ORF">CHU92_02455</name>
</gene>
<dbReference type="Gene3D" id="2.40.30.100">
    <property type="entry name" value="AF2212/PG0164-like"/>
    <property type="match status" value="1"/>
</dbReference>
<dbReference type="SUPFAM" id="SSF141694">
    <property type="entry name" value="AF2212/PG0164-like"/>
    <property type="match status" value="1"/>
</dbReference>
<dbReference type="Pfam" id="PF08922">
    <property type="entry name" value="DUF1905"/>
    <property type="match status" value="1"/>
</dbReference>
<organism evidence="1 2">
    <name type="scientific">Flavobacterium cyanobacteriorum</name>
    <dbReference type="NCBI Taxonomy" id="2022802"/>
    <lineage>
        <taxon>Bacteria</taxon>
        <taxon>Pseudomonadati</taxon>
        <taxon>Bacteroidota</taxon>
        <taxon>Flavobacteriia</taxon>
        <taxon>Flavobacteriales</taxon>
        <taxon>Flavobacteriaceae</taxon>
        <taxon>Flavobacterium</taxon>
    </lineage>
</organism>
<dbReference type="InterPro" id="IPR037079">
    <property type="entry name" value="AF2212/PG0164-like_sf"/>
</dbReference>
<proteinExistence type="predicted"/>
<comment type="caution">
    <text evidence="1">The sequence shown here is derived from an EMBL/GenBank/DDBJ whole genome shotgun (WGS) entry which is preliminary data.</text>
</comment>
<dbReference type="OrthoDB" id="8246703at2"/>
<dbReference type="Pfam" id="PF13376">
    <property type="entry name" value="OmdA"/>
    <property type="match status" value="1"/>
</dbReference>
<dbReference type="InterPro" id="IPR015018">
    <property type="entry name" value="DUF1905"/>
</dbReference>